<keyword evidence="1" id="KW-0732">Signal</keyword>
<organism evidence="3 4">
    <name type="scientific">Mycobacterium angelicum</name>
    <dbReference type="NCBI Taxonomy" id="470074"/>
    <lineage>
        <taxon>Bacteria</taxon>
        <taxon>Bacillati</taxon>
        <taxon>Actinomycetota</taxon>
        <taxon>Actinomycetes</taxon>
        <taxon>Mycobacteriales</taxon>
        <taxon>Mycobacteriaceae</taxon>
        <taxon>Mycobacterium</taxon>
    </lineage>
</organism>
<feature type="chain" id="PRO_5012507102" description="Peptidase C39-like domain-containing protein" evidence="1">
    <location>
        <begin position="38"/>
        <end position="240"/>
    </location>
</feature>
<feature type="signal peptide" evidence="1">
    <location>
        <begin position="1"/>
        <end position="37"/>
    </location>
</feature>
<feature type="domain" description="Peptidase C39-like" evidence="2">
    <location>
        <begin position="59"/>
        <end position="208"/>
    </location>
</feature>
<gene>
    <name evidence="3" type="ORF">BST12_15780</name>
</gene>
<dbReference type="EMBL" id="MVHE01000024">
    <property type="protein sequence ID" value="ORA20225.1"/>
    <property type="molecule type" value="Genomic_DNA"/>
</dbReference>
<accession>A0A1W9ZRH9</accession>
<name>A0A1W9ZRH9_MYCAN</name>
<evidence type="ECO:0000313" key="3">
    <source>
        <dbReference type="EMBL" id="ORA20225.1"/>
    </source>
</evidence>
<dbReference type="RefSeq" id="WP_083114052.1">
    <property type="nucleotide sequence ID" value="NZ_JACKTS010000040.1"/>
</dbReference>
<reference evidence="3 4" key="1">
    <citation type="submission" date="2017-02" db="EMBL/GenBank/DDBJ databases">
        <title>The new phylogeny of genus Mycobacterium.</title>
        <authorList>
            <person name="Tortoli E."/>
            <person name="Trovato A."/>
            <person name="Cirillo D.M."/>
        </authorList>
    </citation>
    <scope>NUCLEOTIDE SEQUENCE [LARGE SCALE GENOMIC DNA]</scope>
    <source>
        <strain evidence="3 4">DSM 45057</strain>
    </source>
</reference>
<dbReference type="AlphaFoldDB" id="A0A1W9ZRH9"/>
<keyword evidence="4" id="KW-1185">Reference proteome</keyword>
<dbReference type="Proteomes" id="UP000192284">
    <property type="component" value="Unassembled WGS sequence"/>
</dbReference>
<sequence length="240" mass="24575">MGIRNLGGTARTAVRNAALAAFGVALTVGLATGFAHAAAQSRDDATGARMYGDPAAAAPYWAQQSLDDCGLMAAADVIGQLTHRVVSEQEIIAVARRMPSRVHPGPVYTPPTDENDVNHTGQGTEPADLPVLLARYGISAALVNGGDLDALEHYLVAGHKVIAGVNAELIWGIPVETKDTGGNPAADHAVVVTGVDTASGKVHINDSAVPQGKDETVPIEVFVQAWATSSGAMIVTAATA</sequence>
<dbReference type="InterPro" id="IPR039564">
    <property type="entry name" value="Peptidase_C39-like"/>
</dbReference>
<evidence type="ECO:0000313" key="4">
    <source>
        <dbReference type="Proteomes" id="UP000192284"/>
    </source>
</evidence>
<comment type="caution">
    <text evidence="3">The sequence shown here is derived from an EMBL/GenBank/DDBJ whole genome shotgun (WGS) entry which is preliminary data.</text>
</comment>
<evidence type="ECO:0000259" key="2">
    <source>
        <dbReference type="Pfam" id="PF13529"/>
    </source>
</evidence>
<proteinExistence type="predicted"/>
<protein>
    <recommendedName>
        <fullName evidence="2">Peptidase C39-like domain-containing protein</fullName>
    </recommendedName>
</protein>
<dbReference type="Pfam" id="PF13529">
    <property type="entry name" value="Peptidase_C39_2"/>
    <property type="match status" value="1"/>
</dbReference>
<dbReference type="Gene3D" id="3.90.70.10">
    <property type="entry name" value="Cysteine proteinases"/>
    <property type="match status" value="1"/>
</dbReference>
<evidence type="ECO:0000256" key="1">
    <source>
        <dbReference type="SAM" id="SignalP"/>
    </source>
</evidence>